<feature type="domain" description="EF-hand" evidence="11">
    <location>
        <begin position="54"/>
        <end position="89"/>
    </location>
</feature>
<protein>
    <recommendedName>
        <fullName evidence="2">Actin cytoskeleton-regulatory complex protein PAN1</fullName>
    </recommendedName>
    <alternativeName>
        <fullName evidence="3">Actin cytoskeleton-regulatory complex protein pan1</fullName>
    </alternativeName>
</protein>
<dbReference type="InterPro" id="IPR002048">
    <property type="entry name" value="EF_hand_dom"/>
</dbReference>
<dbReference type="SUPFAM" id="SSF48065">
    <property type="entry name" value="DBL homology domain (DH-domain)"/>
    <property type="match status" value="1"/>
</dbReference>
<feature type="compositionally biased region" description="Basic and acidic residues" evidence="7">
    <location>
        <begin position="1154"/>
        <end position="1163"/>
    </location>
</feature>
<evidence type="ECO:0000256" key="4">
    <source>
        <dbReference type="ARBA" id="ARBA00022443"/>
    </source>
</evidence>
<evidence type="ECO:0000256" key="5">
    <source>
        <dbReference type="ARBA" id="ARBA00022490"/>
    </source>
</evidence>
<comment type="subcellular location">
    <subcellularLocation>
        <location evidence="1">Cytoplasm</location>
    </subcellularLocation>
</comment>
<dbReference type="Pfam" id="PF00621">
    <property type="entry name" value="RhoGEF"/>
    <property type="match status" value="1"/>
</dbReference>
<evidence type="ECO:0000259" key="9">
    <source>
        <dbReference type="PROSITE" id="PS50010"/>
    </source>
</evidence>
<dbReference type="SMART" id="SM00326">
    <property type="entry name" value="SH3"/>
    <property type="match status" value="2"/>
</dbReference>
<feature type="compositionally biased region" description="Low complexity" evidence="7">
    <location>
        <begin position="1252"/>
        <end position="1272"/>
    </location>
</feature>
<dbReference type="Gene3D" id="1.10.238.10">
    <property type="entry name" value="EF-hand"/>
    <property type="match status" value="1"/>
</dbReference>
<keyword evidence="4 6" id="KW-0728">SH3 domain</keyword>
<dbReference type="SUPFAM" id="SSF50729">
    <property type="entry name" value="PH domain-like"/>
    <property type="match status" value="1"/>
</dbReference>
<evidence type="ECO:0000256" key="2">
    <source>
        <dbReference type="ARBA" id="ARBA00015110"/>
    </source>
</evidence>
<keyword evidence="5" id="KW-0963">Cytoplasm</keyword>
<dbReference type="InterPro" id="IPR001452">
    <property type="entry name" value="SH3_domain"/>
</dbReference>
<dbReference type="PROSITE" id="PS50002">
    <property type="entry name" value="SH3"/>
    <property type="match status" value="1"/>
</dbReference>
<dbReference type="InterPro" id="IPR036028">
    <property type="entry name" value="SH3-like_dom_sf"/>
</dbReference>
<dbReference type="InterPro" id="IPR051480">
    <property type="entry name" value="Endocytic_GEF_Adapter"/>
</dbReference>
<dbReference type="HOGENOM" id="CLU_235129_0_0_1"/>
<evidence type="ECO:0000259" key="8">
    <source>
        <dbReference type="PROSITE" id="PS50002"/>
    </source>
</evidence>
<dbReference type="PROSITE" id="PS50031">
    <property type="entry name" value="EH"/>
    <property type="match status" value="1"/>
</dbReference>
<dbReference type="CDD" id="cd00174">
    <property type="entry name" value="SH3"/>
    <property type="match status" value="2"/>
</dbReference>
<dbReference type="SUPFAM" id="SSF50044">
    <property type="entry name" value="SH3-domain"/>
    <property type="match status" value="2"/>
</dbReference>
<dbReference type="PANTHER" id="PTHR46006:SF6">
    <property type="entry name" value="INTERSECTIN-2 ISOFORM X1"/>
    <property type="match status" value="1"/>
</dbReference>
<feature type="region of interest" description="Disordered" evidence="7">
    <location>
        <begin position="1252"/>
        <end position="1279"/>
    </location>
</feature>
<feature type="region of interest" description="Disordered" evidence="7">
    <location>
        <begin position="877"/>
        <end position="959"/>
    </location>
</feature>
<dbReference type="GO" id="GO:0003779">
    <property type="term" value="F:actin binding"/>
    <property type="evidence" value="ECO:0007669"/>
    <property type="project" value="InterPro"/>
</dbReference>
<feature type="domain" description="DH" evidence="9">
    <location>
        <begin position="1349"/>
        <end position="1432"/>
    </location>
</feature>
<evidence type="ECO:0000256" key="1">
    <source>
        <dbReference type="ARBA" id="ARBA00004496"/>
    </source>
</evidence>
<feature type="region of interest" description="Disordered" evidence="7">
    <location>
        <begin position="1108"/>
        <end position="1163"/>
    </location>
</feature>
<dbReference type="Pfam" id="PF02205">
    <property type="entry name" value="WH2"/>
    <property type="match status" value="1"/>
</dbReference>
<feature type="region of interest" description="Disordered" evidence="7">
    <location>
        <begin position="288"/>
        <end position="852"/>
    </location>
</feature>
<feature type="compositionally biased region" description="Basic and acidic residues" evidence="7">
    <location>
        <begin position="288"/>
        <end position="298"/>
    </location>
</feature>
<feature type="compositionally biased region" description="Pro residues" evidence="7">
    <location>
        <begin position="522"/>
        <end position="572"/>
    </location>
</feature>
<feature type="domain" description="WH2" evidence="12">
    <location>
        <begin position="848"/>
        <end position="865"/>
    </location>
</feature>
<dbReference type="Gene3D" id="1.20.900.10">
    <property type="entry name" value="Dbl homology (DH) domain"/>
    <property type="match status" value="1"/>
</dbReference>
<dbReference type="GO" id="GO:0035556">
    <property type="term" value="P:intracellular signal transduction"/>
    <property type="evidence" value="ECO:0007669"/>
    <property type="project" value="InterPro"/>
</dbReference>
<dbReference type="STRING" id="1137138.A0A067PCH4"/>
<feature type="compositionally biased region" description="Pro residues" evidence="7">
    <location>
        <begin position="718"/>
        <end position="734"/>
    </location>
</feature>
<feature type="compositionally biased region" description="Polar residues" evidence="7">
    <location>
        <begin position="902"/>
        <end position="925"/>
    </location>
</feature>
<feature type="compositionally biased region" description="Basic and acidic residues" evidence="7">
    <location>
        <begin position="461"/>
        <end position="504"/>
    </location>
</feature>
<feature type="compositionally biased region" description="Basic and acidic residues" evidence="7">
    <location>
        <begin position="304"/>
        <end position="335"/>
    </location>
</feature>
<feature type="compositionally biased region" description="Polar residues" evidence="7">
    <location>
        <begin position="445"/>
        <end position="459"/>
    </location>
</feature>
<dbReference type="CDD" id="cd00052">
    <property type="entry name" value="EH"/>
    <property type="match status" value="1"/>
</dbReference>
<dbReference type="InterPro" id="IPR000219">
    <property type="entry name" value="DH_dom"/>
</dbReference>
<proteinExistence type="predicted"/>
<dbReference type="SMART" id="SM00027">
    <property type="entry name" value="EH"/>
    <property type="match status" value="1"/>
</dbReference>
<feature type="compositionally biased region" description="Basic and acidic residues" evidence="7">
    <location>
        <begin position="342"/>
        <end position="378"/>
    </location>
</feature>
<dbReference type="PRINTS" id="PR01217">
    <property type="entry name" value="PRICHEXTENSN"/>
</dbReference>
<dbReference type="OrthoDB" id="1716625at2759"/>
<feature type="compositionally biased region" description="Low complexity" evidence="7">
    <location>
        <begin position="129"/>
        <end position="139"/>
    </location>
</feature>
<dbReference type="Pfam" id="PF00018">
    <property type="entry name" value="SH3_1"/>
    <property type="match status" value="2"/>
</dbReference>
<dbReference type="PROSITE" id="PS51082">
    <property type="entry name" value="WH2"/>
    <property type="match status" value="1"/>
</dbReference>
<organism evidence="13 14">
    <name type="scientific">Pleurotus ostreatus (strain PC15)</name>
    <name type="common">Oyster mushroom</name>
    <dbReference type="NCBI Taxonomy" id="1137138"/>
    <lineage>
        <taxon>Eukaryota</taxon>
        <taxon>Fungi</taxon>
        <taxon>Dikarya</taxon>
        <taxon>Basidiomycota</taxon>
        <taxon>Agaricomycotina</taxon>
        <taxon>Agaricomycetes</taxon>
        <taxon>Agaricomycetidae</taxon>
        <taxon>Agaricales</taxon>
        <taxon>Pleurotineae</taxon>
        <taxon>Pleurotaceae</taxon>
        <taxon>Pleurotus</taxon>
    </lineage>
</organism>
<evidence type="ECO:0000256" key="6">
    <source>
        <dbReference type="PROSITE-ProRule" id="PRU00192"/>
    </source>
</evidence>
<dbReference type="EMBL" id="KL198004">
    <property type="protein sequence ID" value="KDQ34127.1"/>
    <property type="molecule type" value="Genomic_DNA"/>
</dbReference>
<dbReference type="GO" id="GO:0005509">
    <property type="term" value="F:calcium ion binding"/>
    <property type="evidence" value="ECO:0007669"/>
    <property type="project" value="InterPro"/>
</dbReference>
<evidence type="ECO:0000256" key="7">
    <source>
        <dbReference type="SAM" id="MobiDB-lite"/>
    </source>
</evidence>
<dbReference type="PROSITE" id="PS00741">
    <property type="entry name" value="DH_1"/>
    <property type="match status" value="1"/>
</dbReference>
<dbReference type="InterPro" id="IPR001331">
    <property type="entry name" value="GDS_CDC24_CS"/>
</dbReference>
<evidence type="ECO:0000313" key="13">
    <source>
        <dbReference type="EMBL" id="KDQ34127.1"/>
    </source>
</evidence>
<feature type="compositionally biased region" description="Low complexity" evidence="7">
    <location>
        <begin position="793"/>
        <end position="816"/>
    </location>
</feature>
<dbReference type="InterPro" id="IPR011993">
    <property type="entry name" value="PH-like_dom_sf"/>
</dbReference>
<name>A0A067PCH4_PLEO1</name>
<feature type="compositionally biased region" description="Basic and acidic residues" evidence="7">
    <location>
        <begin position="582"/>
        <end position="606"/>
    </location>
</feature>
<reference evidence="14" key="1">
    <citation type="journal article" date="2014" name="Proc. Natl. Acad. Sci. U.S.A.">
        <title>Extensive sampling of basidiomycete genomes demonstrates inadequacy of the white-rot/brown-rot paradigm for wood decay fungi.</title>
        <authorList>
            <person name="Riley R."/>
            <person name="Salamov A.A."/>
            <person name="Brown D.W."/>
            <person name="Nagy L.G."/>
            <person name="Floudas D."/>
            <person name="Held B.W."/>
            <person name="Levasseur A."/>
            <person name="Lombard V."/>
            <person name="Morin E."/>
            <person name="Otillar R."/>
            <person name="Lindquist E.A."/>
            <person name="Sun H."/>
            <person name="LaButti K.M."/>
            <person name="Schmutz J."/>
            <person name="Jabbour D."/>
            <person name="Luo H."/>
            <person name="Baker S.E."/>
            <person name="Pisabarro A.G."/>
            <person name="Walton J.D."/>
            <person name="Blanchette R.A."/>
            <person name="Henrissat B."/>
            <person name="Martin F."/>
            <person name="Cullen D."/>
            <person name="Hibbett D.S."/>
            <person name="Grigoriev I.V."/>
        </authorList>
    </citation>
    <scope>NUCLEOTIDE SEQUENCE [LARGE SCALE GENOMIC DNA]</scope>
    <source>
        <strain evidence="14">PC15</strain>
    </source>
</reference>
<dbReference type="Proteomes" id="UP000027073">
    <property type="component" value="Unassembled WGS sequence"/>
</dbReference>
<gene>
    <name evidence="13" type="ORF">PLEOSDRAFT_1074149</name>
</gene>
<accession>A0A067PCH4</accession>
<feature type="region of interest" description="Disordered" evidence="7">
    <location>
        <begin position="126"/>
        <end position="152"/>
    </location>
</feature>
<dbReference type="VEuPathDB" id="FungiDB:PLEOSDRAFT_1074149"/>
<dbReference type="Gene3D" id="2.30.29.30">
    <property type="entry name" value="Pleckstrin-homology domain (PH domain)/Phosphotyrosine-binding domain (PTB)"/>
    <property type="match status" value="1"/>
</dbReference>
<feature type="compositionally biased region" description="Low complexity" evidence="7">
    <location>
        <begin position="622"/>
        <end position="641"/>
    </location>
</feature>
<feature type="compositionally biased region" description="Basic and acidic residues" evidence="7">
    <location>
        <begin position="424"/>
        <end position="435"/>
    </location>
</feature>
<feature type="compositionally biased region" description="Basic and acidic residues" evidence="7">
    <location>
        <begin position="768"/>
        <end position="779"/>
    </location>
</feature>
<dbReference type="InterPro" id="IPR003124">
    <property type="entry name" value="WH2_dom"/>
</dbReference>
<dbReference type="GO" id="GO:0005085">
    <property type="term" value="F:guanyl-nucleotide exchange factor activity"/>
    <property type="evidence" value="ECO:0007669"/>
    <property type="project" value="InterPro"/>
</dbReference>
<feature type="domain" description="SH3" evidence="8">
    <location>
        <begin position="1043"/>
        <end position="1102"/>
    </location>
</feature>
<dbReference type="PROSITE" id="PS50222">
    <property type="entry name" value="EF_HAND_2"/>
    <property type="match status" value="1"/>
</dbReference>
<feature type="compositionally biased region" description="Pro residues" evidence="7">
    <location>
        <begin position="642"/>
        <end position="668"/>
    </location>
</feature>
<sequence length="1786" mass="194659">MPTQQYGAAAPPTSWALTKAEKKEYDRIFRSWDASGSGFISGQVALEIFGQSGLSKDDLARIWGLADVDDRGKLNLQEFYVAMGLIHRRLNGIPIPEQLPPELVPPSARDLEGSVSFLKDLLKDETRSRSPSSIDSPVSRLKDRSFNGSGSTLSTGRDATIYKYNDSEPAGGFYQPRSRHVNRSDVRTRDDQSPASNLSDLTRRLQNTAKLLDRSVEADATRTSEDDALDREMADLEYRAKRLQDDIEYVSHGPSSEAKNEERRRLERELVDLLHHRLPEVAKKIEAREERREKEKREWRHQRDRANERSGRFDYGDDRDRYSSRRVEEEREMNRSRGAYDYGRDRERDDRGRDYDRGSYRRDSPVDRYKDRDAEVSRTRTPPAQARSPPPPPPVTTSALSVPPSTSSRSTPSPAPTKNMTPAERQEFARNEAKRRIQARMQALGISSPSTAASPTVDTSVEERLAEERKEAEEKARIAEEKAAEREQLRRERLENEKALKEGKVTPSPAPPTPTPTSTAAPPRPTPTHKPTPPQPKPRAPAPPPPRKAAARPPPAPVAPVAPPPPRPPAPPVVSTVDPEEEALRAREEALRKQREARAERIRQLEREEEEARLEEERFKARIAAAKATPVASPAVVSPPVVVAPPPPPAPPAPPAPPSPTPLIPPSVTPRSAVPSAASTPVGASKTNPFRKEGGAPSPAALPPTNASNTNPFFRPQTAPPASVPTPPKTPTPVPVKTTYHTAPGDSDGEDWDAVKEYDDGEDSSDDEITKSRDTRAKIAESLFGSGGGGGISRPSSTPATSAAAAPRISSPAQVPTAPPPPPAPAPPVAPQAPTISPPSATPSGPGDVSALLKSIQGGAKLRSVQTVDKSQPMVLGKILGDDAPPAHINASPRPASPPTLPETSSMIPVTDGGSSRSTNSNRQSVDWYAGLAADQGRGVDRLPSTTEEDEDEEVATQQPASIPQIFVDLPVDSPRDPLADIDKTHRVRTLYPYTGDGGDDLTFGENLILIANPSKSGGDWWYGTIVKDGKSGLFPKTYVETVTTIKAKALYAYEGSNLDELSFDAGDELVVIDTIEPEWWKVESRGQVFVAPASYLELLEVPVGSLEVRGSDPNDAADGQQDNESTSDEDSDGSEDDQYYSASDGTGSDGETESSHEREAREHERQLVLEAAGLIVTKDVESPPPLLRRRSTPAPRRTDSITSNKDLPAVPAVEHENDPSIRVADAFDRYEHFRQSHGGVNMNRLSVASTSSMDTFSSPTSTTTISTSPSPREGEGRSFSNFLPFIGGRKTPVESERPVISAPILQLSPDSPARSPSPAFGTSWASLIDKTALQGIPPNERKRQEATAIQVLQSLRLANPELAAHLQHLRDDPVVRNLDLSSYLLAPMQRVTKYPLLIRQILHHTEPAEERASVQRALDIAESILNQINESIRYQEGRETLKRISQNLWIGQGRLDLTAPTRYMGDRRLVKEGMLTKSKSRRKLQVFLCNDVLVLTDDGIKSLYRMPIPLAEVQVRHAKDDVVFQLALAYPRGGETIGLKASSLRDCLVPNPPIPAGSPSQDIDVPVTTSAISVSSPAIRRRKEAPPPLVLQSGMSFLTSDPRPRGTKKVIRRRASIFGAMLGSWKSKGIKKQVSHPASKCADAATNTNTNAQGGGRLRLLKRASLGNLFSASEPDENVEDSGYARLTGWSPAPHTTKFPSSVAPASADTQWGMNSAYFNPFTTPPRTPFSPMVDNCKGLESPGSPDSYFDVPQVRRGTGSSWKTLKILGDEAKDAIAAKYNQEL</sequence>
<feature type="compositionally biased region" description="Low complexity" evidence="7">
    <location>
        <begin position="396"/>
        <end position="412"/>
    </location>
</feature>
<feature type="region of interest" description="Disordered" evidence="7">
    <location>
        <begin position="164"/>
        <end position="198"/>
    </location>
</feature>
<dbReference type="InterPro" id="IPR011992">
    <property type="entry name" value="EF-hand-dom_pair"/>
</dbReference>
<dbReference type="InterPro" id="IPR000261">
    <property type="entry name" value="EH_dom"/>
</dbReference>
<evidence type="ECO:0000313" key="14">
    <source>
        <dbReference type="Proteomes" id="UP000027073"/>
    </source>
</evidence>
<dbReference type="InterPro" id="IPR035899">
    <property type="entry name" value="DBL_dom_sf"/>
</dbReference>
<evidence type="ECO:0000259" key="11">
    <source>
        <dbReference type="PROSITE" id="PS50222"/>
    </source>
</evidence>
<dbReference type="Gene3D" id="2.30.30.40">
    <property type="entry name" value="SH3 Domains"/>
    <property type="match status" value="2"/>
</dbReference>
<evidence type="ECO:0000256" key="3">
    <source>
        <dbReference type="ARBA" id="ARBA00020728"/>
    </source>
</evidence>
<dbReference type="PROSITE" id="PS50010">
    <property type="entry name" value="DH_2"/>
    <property type="match status" value="1"/>
</dbReference>
<feature type="compositionally biased region" description="Pro residues" evidence="7">
    <location>
        <begin position="817"/>
        <end position="841"/>
    </location>
</feature>
<evidence type="ECO:0000259" key="10">
    <source>
        <dbReference type="PROSITE" id="PS50031"/>
    </source>
</evidence>
<feature type="compositionally biased region" description="Basic and acidic residues" evidence="7">
    <location>
        <begin position="182"/>
        <end position="192"/>
    </location>
</feature>
<feature type="domain" description="EH" evidence="10">
    <location>
        <begin position="21"/>
        <end position="110"/>
    </location>
</feature>
<dbReference type="SUPFAM" id="SSF47473">
    <property type="entry name" value="EF-hand"/>
    <property type="match status" value="1"/>
</dbReference>
<evidence type="ECO:0000259" key="12">
    <source>
        <dbReference type="PROSITE" id="PS51082"/>
    </source>
</evidence>
<dbReference type="GO" id="GO:0005737">
    <property type="term" value="C:cytoplasm"/>
    <property type="evidence" value="ECO:0007669"/>
    <property type="project" value="UniProtKB-SubCell"/>
</dbReference>
<feature type="compositionally biased region" description="Acidic residues" evidence="7">
    <location>
        <begin position="1126"/>
        <end position="1139"/>
    </location>
</feature>
<dbReference type="InParanoid" id="A0A067PCH4"/>
<feature type="region of interest" description="Disordered" evidence="7">
    <location>
        <begin position="1175"/>
        <end position="1215"/>
    </location>
</feature>
<dbReference type="PANTHER" id="PTHR46006">
    <property type="entry name" value="RHO GUANINE NUCLEOTIDE EXCHANGE FACTOR AT 64C, ISOFORM A"/>
    <property type="match status" value="1"/>
</dbReference>
<dbReference type="GO" id="GO:0035025">
    <property type="term" value="P:positive regulation of Rho protein signal transduction"/>
    <property type="evidence" value="ECO:0007669"/>
    <property type="project" value="TreeGrafter"/>
</dbReference>
<dbReference type="Pfam" id="PF12763">
    <property type="entry name" value="EH"/>
    <property type="match status" value="1"/>
</dbReference>
<dbReference type="SMART" id="SM00054">
    <property type="entry name" value="EFh"/>
    <property type="match status" value="2"/>
</dbReference>